<gene>
    <name evidence="3" type="ORF">TGVEG_238530</name>
</gene>
<dbReference type="EMBL" id="AAYL02000193">
    <property type="protein sequence ID" value="ESS31300.1"/>
    <property type="molecule type" value="Genomic_DNA"/>
</dbReference>
<dbReference type="InterPro" id="IPR036755">
    <property type="entry name" value="SRS_dom_sf"/>
</dbReference>
<keyword evidence="1" id="KW-0812">Transmembrane</keyword>
<sequence length="103" mass="11180">MYEGNSKVRILEFLPGATLQEVKSEPESARNNDSEKTYNFTVPILPSDEHQLHVNCTASEAKRQGESTNKDCKVSFYIASSAVRAGLAMSAVVGVVASLLQFA</sequence>
<protein>
    <submittedName>
        <fullName evidence="3">SAG-related sequence protein SRS22I</fullName>
    </submittedName>
</protein>
<accession>A0A125YWV6</accession>
<name>A0A125YWV6_TOXGV</name>
<keyword evidence="1" id="KW-1133">Transmembrane helix</keyword>
<evidence type="ECO:0000313" key="4">
    <source>
        <dbReference type="Proteomes" id="UP000002226"/>
    </source>
</evidence>
<keyword evidence="4" id="KW-1185">Reference proteome</keyword>
<evidence type="ECO:0000313" key="3">
    <source>
        <dbReference type="EMBL" id="ESS31300.1"/>
    </source>
</evidence>
<organism evidence="3 4">
    <name type="scientific">Toxoplasma gondii (strain ATCC 50861 / VEG)</name>
    <dbReference type="NCBI Taxonomy" id="432359"/>
    <lineage>
        <taxon>Eukaryota</taxon>
        <taxon>Sar</taxon>
        <taxon>Alveolata</taxon>
        <taxon>Apicomplexa</taxon>
        <taxon>Conoidasida</taxon>
        <taxon>Coccidia</taxon>
        <taxon>Eucoccidiorida</taxon>
        <taxon>Eimeriorina</taxon>
        <taxon>Sarcocystidae</taxon>
        <taxon>Toxoplasma</taxon>
    </lineage>
</organism>
<feature type="transmembrane region" description="Helical" evidence="1">
    <location>
        <begin position="76"/>
        <end position="100"/>
    </location>
</feature>
<dbReference type="Gene3D" id="2.60.40.1320">
    <property type="entry name" value="SRS domain"/>
    <property type="match status" value="1"/>
</dbReference>
<dbReference type="VEuPathDB" id="ToxoDB:TGVEG_238530"/>
<evidence type="ECO:0000259" key="2">
    <source>
        <dbReference type="Pfam" id="PF04092"/>
    </source>
</evidence>
<dbReference type="Pfam" id="PF04092">
    <property type="entry name" value="SAG"/>
    <property type="match status" value="1"/>
</dbReference>
<feature type="domain" description="SRS" evidence="2">
    <location>
        <begin position="20"/>
        <end position="75"/>
    </location>
</feature>
<reference evidence="3" key="1">
    <citation type="submission" date="2007-03" db="EMBL/GenBank/DDBJ databases">
        <authorList>
            <person name="Paulsen I."/>
        </authorList>
    </citation>
    <scope>NUCLEOTIDE SEQUENCE</scope>
    <source>
        <strain evidence="3">VEG</strain>
    </source>
</reference>
<dbReference type="OrthoDB" id="10402871at2759"/>
<keyword evidence="1" id="KW-0472">Membrane</keyword>
<dbReference type="Proteomes" id="UP000002226">
    <property type="component" value="Unassembled WGS sequence"/>
</dbReference>
<dbReference type="InterPro" id="IPR007226">
    <property type="entry name" value="SRS_dom"/>
</dbReference>
<proteinExistence type="predicted"/>
<dbReference type="AlphaFoldDB" id="A0A125YWV6"/>
<evidence type="ECO:0000256" key="1">
    <source>
        <dbReference type="SAM" id="Phobius"/>
    </source>
</evidence>
<comment type="caution">
    <text evidence="3">The sequence shown here is derived from an EMBL/GenBank/DDBJ whole genome shotgun (WGS) entry which is preliminary data.</text>
</comment>
<dbReference type="GO" id="GO:0016020">
    <property type="term" value="C:membrane"/>
    <property type="evidence" value="ECO:0007669"/>
    <property type="project" value="InterPro"/>
</dbReference>